<dbReference type="EMBL" id="JAVIIZ010000036">
    <property type="protein sequence ID" value="MDX8476552.1"/>
    <property type="molecule type" value="Genomic_DNA"/>
</dbReference>
<protein>
    <submittedName>
        <fullName evidence="2">Amidohydrolase family protein</fullName>
    </submittedName>
</protein>
<organism evidence="2 3">
    <name type="scientific">Mesorhizobium dulcispinae</name>
    <dbReference type="NCBI Taxonomy" id="3072316"/>
    <lineage>
        <taxon>Bacteria</taxon>
        <taxon>Pseudomonadati</taxon>
        <taxon>Pseudomonadota</taxon>
        <taxon>Alphaproteobacteria</taxon>
        <taxon>Hyphomicrobiales</taxon>
        <taxon>Phyllobacteriaceae</taxon>
        <taxon>Mesorhizobium</taxon>
    </lineage>
</organism>
<dbReference type="InterPro" id="IPR052358">
    <property type="entry name" value="Aro_Compnd_Degr_Hydrolases"/>
</dbReference>
<evidence type="ECO:0000259" key="1">
    <source>
        <dbReference type="Pfam" id="PF04909"/>
    </source>
</evidence>
<dbReference type="PANTHER" id="PTHR35563:SF2">
    <property type="entry name" value="BARREL METAL-DEPENDENT HYDROLASE, PUTATIVE (AFU_ORTHOLOGUE AFUA_1G16240)-RELATED"/>
    <property type="match status" value="1"/>
</dbReference>
<evidence type="ECO:0000313" key="2">
    <source>
        <dbReference type="EMBL" id="MDX8476552.1"/>
    </source>
</evidence>
<proteinExistence type="predicted"/>
<dbReference type="PANTHER" id="PTHR35563">
    <property type="entry name" value="BARREL METAL-DEPENDENT HYDROLASE, PUTATIVE (AFU_ORTHOLOGUE AFUA_1G16240)-RELATED"/>
    <property type="match status" value="1"/>
</dbReference>
<accession>A0ABU4XP67</accession>
<dbReference type="Proteomes" id="UP001271780">
    <property type="component" value="Unassembled WGS sequence"/>
</dbReference>
<feature type="domain" description="Amidohydrolase-related" evidence="1">
    <location>
        <begin position="20"/>
        <end position="279"/>
    </location>
</feature>
<comment type="caution">
    <text evidence="2">The sequence shown here is derived from an EMBL/GenBank/DDBJ whole genome shotgun (WGS) entry which is preliminary data.</text>
</comment>
<dbReference type="Pfam" id="PF04909">
    <property type="entry name" value="Amidohydro_2"/>
    <property type="match status" value="1"/>
</dbReference>
<dbReference type="InterPro" id="IPR006680">
    <property type="entry name" value="Amidohydro-rel"/>
</dbReference>
<sequence length="294" mass="32355">MTGPQSTSPGVSLAGSGNTDCHVHIFGSSRDMAEPRHPHPEEPAELGDVEKIGRPLGIRRYVLTQPSFLGHDNSLIMETLATRPDDLRGVIWLEQSEDPASIATLAGKGVAGLRFPLKYARSLPDWSVYGDIFRAAGQCNIHVELGLSGRELIEATHWVLEHGAQVVVAHLGMFDPDLGPERDPTFAALMEAAQTGRVWIKLSAPYRSAEALADLACERVLAALGPERTVWGSDWPHVGPQLDRRSTYGTALRWLLRIATDDEIRRQIFVHSPKKLYGFTPAEEPHVTSDKYQS</sequence>
<keyword evidence="3" id="KW-1185">Reference proteome</keyword>
<reference evidence="2 3" key="1">
    <citation type="submission" date="2023-08" db="EMBL/GenBank/DDBJ databases">
        <title>Implementing the SeqCode for naming new Mesorhizobium species isolated from Vachellia karroo root nodules.</title>
        <authorList>
            <person name="Van Lill M."/>
        </authorList>
    </citation>
    <scope>NUCLEOTIDE SEQUENCE [LARGE SCALE GENOMIC DNA]</scope>
    <source>
        <strain evidence="2 3">VK23A</strain>
    </source>
</reference>
<dbReference type="Gene3D" id="3.20.20.140">
    <property type="entry name" value="Metal-dependent hydrolases"/>
    <property type="match status" value="1"/>
</dbReference>
<gene>
    <name evidence="2" type="ORF">RFM27_31275</name>
</gene>
<name>A0ABU4XP67_9HYPH</name>
<dbReference type="RefSeq" id="WP_320319006.1">
    <property type="nucleotide sequence ID" value="NZ_JAVIIX010000034.1"/>
</dbReference>
<evidence type="ECO:0000313" key="3">
    <source>
        <dbReference type="Proteomes" id="UP001271780"/>
    </source>
</evidence>
<dbReference type="SUPFAM" id="SSF51556">
    <property type="entry name" value="Metallo-dependent hydrolases"/>
    <property type="match status" value="1"/>
</dbReference>
<dbReference type="InterPro" id="IPR032466">
    <property type="entry name" value="Metal_Hydrolase"/>
</dbReference>